<dbReference type="AlphaFoldDB" id="A0A131YUY0"/>
<organism evidence="1">
    <name type="scientific">Rhipicephalus appendiculatus</name>
    <name type="common">Brown ear tick</name>
    <dbReference type="NCBI Taxonomy" id="34631"/>
    <lineage>
        <taxon>Eukaryota</taxon>
        <taxon>Metazoa</taxon>
        <taxon>Ecdysozoa</taxon>
        <taxon>Arthropoda</taxon>
        <taxon>Chelicerata</taxon>
        <taxon>Arachnida</taxon>
        <taxon>Acari</taxon>
        <taxon>Parasitiformes</taxon>
        <taxon>Ixodida</taxon>
        <taxon>Ixodoidea</taxon>
        <taxon>Ixodidae</taxon>
        <taxon>Rhipicephalinae</taxon>
        <taxon>Rhipicephalus</taxon>
        <taxon>Rhipicephalus</taxon>
    </lineage>
</organism>
<reference evidence="1" key="1">
    <citation type="journal article" date="2016" name="Ticks Tick Borne Dis.">
        <title>De novo assembly and annotation of the salivary gland transcriptome of Rhipicephalus appendiculatus male and female ticks during blood feeding.</title>
        <authorList>
            <person name="de Castro M.H."/>
            <person name="de Klerk D."/>
            <person name="Pienaar R."/>
            <person name="Latif A.A."/>
            <person name="Rees D.J."/>
            <person name="Mans B.J."/>
        </authorList>
    </citation>
    <scope>NUCLEOTIDE SEQUENCE</scope>
    <source>
        <tissue evidence="1">Salivary glands</tissue>
    </source>
</reference>
<dbReference type="EMBL" id="GEDV01006601">
    <property type="protein sequence ID" value="JAP81956.1"/>
    <property type="molecule type" value="Transcribed_RNA"/>
</dbReference>
<dbReference type="GO" id="GO:0003352">
    <property type="term" value="P:regulation of cilium movement"/>
    <property type="evidence" value="ECO:0007669"/>
    <property type="project" value="InterPro"/>
</dbReference>
<dbReference type="InterPro" id="IPR021298">
    <property type="entry name" value="CFAP298"/>
</dbReference>
<sequence length="244" mass="27283">MVKIKVYCDNAVQFLVETSLCTPLDALVNDLTDIYNGILVIRQAAADIEGFARQLGAHTEEPQDESAASSQSALAEPSVILVKVTAEALTRVSISQLESGKCLTKDTIRSTKEMLKATLSALELPEAVEKERKALVASVDKADIEKPLSLNDAKLWWAGKELSRGNELRKYFGNNEKTTVTATLSSQAPARNKLSETQFNEYVLQRTKREKEFEDLEPDDEAEDYDREHLRKSVHGLMEIKWKP</sequence>
<proteinExistence type="predicted"/>
<name>A0A131YUY0_RHIAP</name>
<dbReference type="Pfam" id="PF11069">
    <property type="entry name" value="CFAP298"/>
    <property type="match status" value="1"/>
</dbReference>
<accession>A0A131YUY0</accession>
<dbReference type="PANTHER" id="PTHR13238">
    <property type="entry name" value="PROTEIN C21ORF59"/>
    <property type="match status" value="1"/>
</dbReference>
<evidence type="ECO:0000313" key="1">
    <source>
        <dbReference type="EMBL" id="JAP81956.1"/>
    </source>
</evidence>
<protein>
    <submittedName>
        <fullName evidence="1">Uncharacterized protein</fullName>
    </submittedName>
</protein>